<dbReference type="Gene3D" id="1.10.287.1260">
    <property type="match status" value="1"/>
</dbReference>
<evidence type="ECO:0000256" key="5">
    <source>
        <dbReference type="ARBA" id="ARBA00022989"/>
    </source>
</evidence>
<reference evidence="11" key="1">
    <citation type="submission" date="2019-08" db="EMBL/GenBank/DDBJ databases">
        <title>Complete Genome Sequence of the Polysaccharide-Degrading Rumen Bacterium Pseudobutyrivibrio xylanivorans MA3014.</title>
        <authorList>
            <person name="Palevich N."/>
            <person name="Maclean P.H."/>
            <person name="Kelly W.J."/>
            <person name="Leahy S.C."/>
            <person name="Rakonjac J."/>
            <person name="Attwood G.T."/>
        </authorList>
    </citation>
    <scope>NUCLEOTIDE SEQUENCE [LARGE SCALE GENOMIC DNA]</scope>
    <source>
        <strain evidence="11">MA3014</strain>
    </source>
</reference>
<dbReference type="SUPFAM" id="SSF82689">
    <property type="entry name" value="Mechanosensitive channel protein MscS (YggB), C-terminal domain"/>
    <property type="match status" value="1"/>
</dbReference>
<protein>
    <submittedName>
        <fullName evidence="10">Mechanosensitive ion channel</fullName>
    </submittedName>
</protein>
<keyword evidence="3" id="KW-1003">Cell membrane</keyword>
<comment type="similarity">
    <text evidence="2">Belongs to the MscS (TC 1.A.23) family.</text>
</comment>
<dbReference type="KEGG" id="pxv:FXF36_01470"/>
<dbReference type="SUPFAM" id="SSF82861">
    <property type="entry name" value="Mechanosensitive channel protein MscS (YggB), transmembrane region"/>
    <property type="match status" value="1"/>
</dbReference>
<dbReference type="Gene3D" id="2.30.30.60">
    <property type="match status" value="1"/>
</dbReference>
<feature type="transmembrane region" description="Helical" evidence="7">
    <location>
        <begin position="6"/>
        <end position="30"/>
    </location>
</feature>
<dbReference type="PANTHER" id="PTHR30221:SF1">
    <property type="entry name" value="SMALL-CONDUCTANCE MECHANOSENSITIVE CHANNEL"/>
    <property type="match status" value="1"/>
</dbReference>
<dbReference type="InterPro" id="IPR010920">
    <property type="entry name" value="LSM_dom_sf"/>
</dbReference>
<dbReference type="Gene3D" id="3.30.70.100">
    <property type="match status" value="1"/>
</dbReference>
<feature type="transmembrane region" description="Helical" evidence="7">
    <location>
        <begin position="56"/>
        <end position="82"/>
    </location>
</feature>
<dbReference type="AlphaFoldDB" id="A0A5P6VW17"/>
<dbReference type="GO" id="GO:0005886">
    <property type="term" value="C:plasma membrane"/>
    <property type="evidence" value="ECO:0007669"/>
    <property type="project" value="UniProtKB-SubCell"/>
</dbReference>
<evidence type="ECO:0000256" key="4">
    <source>
        <dbReference type="ARBA" id="ARBA00022692"/>
    </source>
</evidence>
<accession>A0A5P6VW17</accession>
<dbReference type="Proteomes" id="UP000327030">
    <property type="component" value="Chromosome 1"/>
</dbReference>
<name>A0A5P6VW17_PSEXY</name>
<dbReference type="InterPro" id="IPR045275">
    <property type="entry name" value="MscS_archaea/bacteria_type"/>
</dbReference>
<evidence type="ECO:0000259" key="8">
    <source>
        <dbReference type="Pfam" id="PF00924"/>
    </source>
</evidence>
<dbReference type="InterPro" id="IPR011066">
    <property type="entry name" value="MscS_channel_C_sf"/>
</dbReference>
<evidence type="ECO:0000313" key="10">
    <source>
        <dbReference type="EMBL" id="QFJ56164.1"/>
    </source>
</evidence>
<feature type="domain" description="Mechanosensitive ion channel MscS" evidence="8">
    <location>
        <begin position="96"/>
        <end position="161"/>
    </location>
</feature>
<keyword evidence="6 7" id="KW-0472">Membrane</keyword>
<feature type="domain" description="Mechanosensitive ion channel MscS C-terminal" evidence="9">
    <location>
        <begin position="172"/>
        <end position="251"/>
    </location>
</feature>
<evidence type="ECO:0000256" key="7">
    <source>
        <dbReference type="SAM" id="Phobius"/>
    </source>
</evidence>
<dbReference type="SUPFAM" id="SSF50182">
    <property type="entry name" value="Sm-like ribonucleoproteins"/>
    <property type="match status" value="1"/>
</dbReference>
<evidence type="ECO:0000256" key="3">
    <source>
        <dbReference type="ARBA" id="ARBA00022475"/>
    </source>
</evidence>
<evidence type="ECO:0000313" key="11">
    <source>
        <dbReference type="Proteomes" id="UP000327030"/>
    </source>
</evidence>
<feature type="transmembrane region" description="Helical" evidence="7">
    <location>
        <begin position="88"/>
        <end position="107"/>
    </location>
</feature>
<keyword evidence="4 7" id="KW-0812">Transmembrane</keyword>
<proteinExistence type="inferred from homology"/>
<evidence type="ECO:0000256" key="1">
    <source>
        <dbReference type="ARBA" id="ARBA00004651"/>
    </source>
</evidence>
<evidence type="ECO:0000259" key="9">
    <source>
        <dbReference type="Pfam" id="PF21082"/>
    </source>
</evidence>
<dbReference type="InterPro" id="IPR006686">
    <property type="entry name" value="MscS_channel_CS"/>
</dbReference>
<dbReference type="InterPro" id="IPR006685">
    <property type="entry name" value="MscS_channel_2nd"/>
</dbReference>
<dbReference type="PANTHER" id="PTHR30221">
    <property type="entry name" value="SMALL-CONDUCTANCE MECHANOSENSITIVE CHANNEL"/>
    <property type="match status" value="1"/>
</dbReference>
<dbReference type="GO" id="GO:0008381">
    <property type="term" value="F:mechanosensitive monoatomic ion channel activity"/>
    <property type="evidence" value="ECO:0007669"/>
    <property type="project" value="InterPro"/>
</dbReference>
<organism evidence="10 11">
    <name type="scientific">Pseudobutyrivibrio xylanivorans</name>
    <dbReference type="NCBI Taxonomy" id="185007"/>
    <lineage>
        <taxon>Bacteria</taxon>
        <taxon>Bacillati</taxon>
        <taxon>Bacillota</taxon>
        <taxon>Clostridia</taxon>
        <taxon>Lachnospirales</taxon>
        <taxon>Lachnospiraceae</taxon>
        <taxon>Pseudobutyrivibrio</taxon>
    </lineage>
</organism>
<dbReference type="InterPro" id="IPR011014">
    <property type="entry name" value="MscS_channel_TM-2"/>
</dbReference>
<evidence type="ECO:0000256" key="2">
    <source>
        <dbReference type="ARBA" id="ARBA00008017"/>
    </source>
</evidence>
<sequence>MIPKFWSFGWSVVLSIVVFIIGSQIIKGIIKVFHRAMSLKDVDPGVETFLESVLKWLFYIILITIILGLFGVTTTSISAAVAGLGVTIGLALQGALSNFAGGILILLTHPFRVGDYIIEHATGQEGTVERINIIYTTLKMIDGRTVQIPNGTLSATTLTNNTAMTRRMFNETVGISYDADIKKAKKIMLEIAEKQDHLITDEPIKVFVAELADSSVNVGLRFWVETEYFWQTKWDVLEQIKERFDEEGVEICFNQLDVHIK</sequence>
<dbReference type="InterPro" id="IPR049278">
    <property type="entry name" value="MS_channel_C"/>
</dbReference>
<dbReference type="Pfam" id="PF00924">
    <property type="entry name" value="MS_channel_2nd"/>
    <property type="match status" value="1"/>
</dbReference>
<dbReference type="PROSITE" id="PS01246">
    <property type="entry name" value="UPF0003"/>
    <property type="match status" value="1"/>
</dbReference>
<dbReference type="EMBL" id="CP043028">
    <property type="protein sequence ID" value="QFJ56164.1"/>
    <property type="molecule type" value="Genomic_DNA"/>
</dbReference>
<dbReference type="Pfam" id="PF21082">
    <property type="entry name" value="MS_channel_3rd"/>
    <property type="match status" value="1"/>
</dbReference>
<keyword evidence="5 7" id="KW-1133">Transmembrane helix</keyword>
<comment type="subcellular location">
    <subcellularLocation>
        <location evidence="1">Cell membrane</location>
        <topology evidence="1">Multi-pass membrane protein</topology>
    </subcellularLocation>
</comment>
<evidence type="ECO:0000256" key="6">
    <source>
        <dbReference type="ARBA" id="ARBA00023136"/>
    </source>
</evidence>
<gene>
    <name evidence="10" type="ORF">FXF36_01470</name>
</gene>
<dbReference type="OrthoDB" id="9809206at2"/>
<dbReference type="InterPro" id="IPR023408">
    <property type="entry name" value="MscS_beta-dom_sf"/>
</dbReference>